<comment type="caution">
    <text evidence="14">The sequence shown here is derived from an EMBL/GenBank/DDBJ whole genome shotgun (WGS) entry which is preliminary data.</text>
</comment>
<dbReference type="SUPFAM" id="SSF51735">
    <property type="entry name" value="NAD(P)-binding Rossmann-fold domains"/>
    <property type="match status" value="1"/>
</dbReference>
<evidence type="ECO:0000259" key="12">
    <source>
        <dbReference type="Pfam" id="PF03807"/>
    </source>
</evidence>
<dbReference type="NCBIfam" id="TIGR00112">
    <property type="entry name" value="proC"/>
    <property type="match status" value="1"/>
</dbReference>
<evidence type="ECO:0000256" key="8">
    <source>
        <dbReference type="HAMAP-Rule" id="MF_01925"/>
    </source>
</evidence>
<evidence type="ECO:0000256" key="2">
    <source>
        <dbReference type="ARBA" id="ARBA00005525"/>
    </source>
</evidence>
<evidence type="ECO:0000256" key="1">
    <source>
        <dbReference type="ARBA" id="ARBA00004496"/>
    </source>
</evidence>
<feature type="binding site" evidence="10">
    <location>
        <begin position="71"/>
        <end position="74"/>
    </location>
    <ligand>
        <name>NADP(+)</name>
        <dbReference type="ChEBI" id="CHEBI:58349"/>
    </ligand>
</feature>
<proteinExistence type="inferred from homology"/>
<evidence type="ECO:0000256" key="7">
    <source>
        <dbReference type="ARBA" id="ARBA00023002"/>
    </source>
</evidence>
<name>A0A5A9XMG2_9BACT</name>
<dbReference type="InterPro" id="IPR000304">
    <property type="entry name" value="Pyrroline-COOH_reductase"/>
</dbReference>
<dbReference type="PANTHER" id="PTHR11645:SF0">
    <property type="entry name" value="PYRROLINE-5-CARBOXYLATE REDUCTASE 3"/>
    <property type="match status" value="1"/>
</dbReference>
<feature type="binding site" evidence="10">
    <location>
        <position position="58"/>
    </location>
    <ligand>
        <name>NADPH</name>
        <dbReference type="ChEBI" id="CHEBI:57783"/>
    </ligand>
</feature>
<evidence type="ECO:0000313" key="15">
    <source>
        <dbReference type="Proteomes" id="UP000324298"/>
    </source>
</evidence>
<accession>A0A5A9XMG2</accession>
<dbReference type="Proteomes" id="UP000324298">
    <property type="component" value="Unassembled WGS sequence"/>
</dbReference>
<keyword evidence="3 8" id="KW-0963">Cytoplasm</keyword>
<dbReference type="FunFam" id="3.40.50.720:FF:000190">
    <property type="entry name" value="Pyrroline-5-carboxylate reductase"/>
    <property type="match status" value="1"/>
</dbReference>
<dbReference type="GO" id="GO:0055129">
    <property type="term" value="P:L-proline biosynthetic process"/>
    <property type="evidence" value="ECO:0007669"/>
    <property type="project" value="UniProtKB-UniRule"/>
</dbReference>
<keyword evidence="15" id="KW-1185">Reference proteome</keyword>
<keyword evidence="4 8" id="KW-0028">Amino-acid biosynthesis</keyword>
<dbReference type="EC" id="1.5.1.2" evidence="8 9"/>
<dbReference type="GO" id="GO:0004735">
    <property type="term" value="F:pyrroline-5-carboxylate reductase activity"/>
    <property type="evidence" value="ECO:0007669"/>
    <property type="project" value="UniProtKB-UniRule"/>
</dbReference>
<dbReference type="InterPro" id="IPR008927">
    <property type="entry name" value="6-PGluconate_DH-like_C_sf"/>
</dbReference>
<dbReference type="Gene3D" id="3.40.50.720">
    <property type="entry name" value="NAD(P)-binding Rossmann-like Domain"/>
    <property type="match status" value="1"/>
</dbReference>
<evidence type="ECO:0000256" key="6">
    <source>
        <dbReference type="ARBA" id="ARBA00022857"/>
    </source>
</evidence>
<reference evidence="14 15" key="1">
    <citation type="submission" date="2019-04" db="EMBL/GenBank/DDBJ databases">
        <title>Geobacter ruber sp. nov., ferric-reducing bacteria isolated from paddy soil.</title>
        <authorList>
            <person name="Xu Z."/>
            <person name="Masuda Y."/>
            <person name="Itoh H."/>
            <person name="Senoo K."/>
        </authorList>
    </citation>
    <scope>NUCLEOTIDE SEQUENCE [LARGE SCALE GENOMIC DNA]</scope>
    <source>
        <strain evidence="14 15">Red88</strain>
    </source>
</reference>
<dbReference type="AlphaFoldDB" id="A0A5A9XMG2"/>
<dbReference type="UniPathway" id="UPA00098">
    <property type="reaction ID" value="UER00361"/>
</dbReference>
<dbReference type="PROSITE" id="PS00521">
    <property type="entry name" value="P5CR"/>
    <property type="match status" value="1"/>
</dbReference>
<gene>
    <name evidence="8 14" type="primary">proC</name>
    <name evidence="14" type="ORF">ET418_06360</name>
</gene>
<feature type="domain" description="Pyrroline-5-carboxylate reductase dimerisation" evidence="13">
    <location>
        <begin position="163"/>
        <end position="267"/>
    </location>
</feature>
<dbReference type="Pfam" id="PF14748">
    <property type="entry name" value="P5CR_dimer"/>
    <property type="match status" value="1"/>
</dbReference>
<comment type="function">
    <text evidence="8">Catalyzes the reduction of 1-pyrroline-5-carboxylate (PCA) to L-proline.</text>
</comment>
<sequence length="270" mass="28167">MLDGKTIGFIGGGNMAEAIIKGLLAGGFSPAAIMVAEPTPFRREFLTSTYGVELHEENLDIARRADILLLAVKPQVAASVLAGLEQVISPDKLIISIMAGISTGFIEESFNNGARVVRVMPNTPALIQAAATAICPGRKATQQDLEIAREIFSRVGTVVTLAEKQMDAVTGLSGSGPGYVFAFIEALADAGVKNGLPRDVAAQLAVQTVVGSARMAAETGEHPALLREKVTSPGGTTIAGLHTLENGRFRGLIMDAVDSASQRSKELSGK</sequence>
<evidence type="ECO:0000256" key="5">
    <source>
        <dbReference type="ARBA" id="ARBA00022650"/>
    </source>
</evidence>
<evidence type="ECO:0000256" key="4">
    <source>
        <dbReference type="ARBA" id="ARBA00022605"/>
    </source>
</evidence>
<comment type="similarity">
    <text evidence="2 8 11">Belongs to the pyrroline-5-carboxylate reductase family.</text>
</comment>
<evidence type="ECO:0000259" key="13">
    <source>
        <dbReference type="Pfam" id="PF14748"/>
    </source>
</evidence>
<dbReference type="GO" id="GO:0005737">
    <property type="term" value="C:cytoplasm"/>
    <property type="evidence" value="ECO:0007669"/>
    <property type="project" value="UniProtKB-SubCell"/>
</dbReference>
<dbReference type="InterPro" id="IPR053790">
    <property type="entry name" value="P5CR-like_CS"/>
</dbReference>
<evidence type="ECO:0000256" key="11">
    <source>
        <dbReference type="RuleBase" id="RU003903"/>
    </source>
</evidence>
<dbReference type="SUPFAM" id="SSF48179">
    <property type="entry name" value="6-phosphogluconate dehydrogenase C-terminal domain-like"/>
    <property type="match status" value="1"/>
</dbReference>
<dbReference type="PIRSF" id="PIRSF000193">
    <property type="entry name" value="Pyrrol-5-carb_rd"/>
    <property type="match status" value="1"/>
</dbReference>
<organism evidence="14 15">
    <name type="scientific">Oryzomonas rubra</name>
    <dbReference type="NCBI Taxonomy" id="2509454"/>
    <lineage>
        <taxon>Bacteria</taxon>
        <taxon>Pseudomonadati</taxon>
        <taxon>Thermodesulfobacteriota</taxon>
        <taxon>Desulfuromonadia</taxon>
        <taxon>Geobacterales</taxon>
        <taxon>Geobacteraceae</taxon>
        <taxon>Oryzomonas</taxon>
    </lineage>
</organism>
<evidence type="ECO:0000313" key="14">
    <source>
        <dbReference type="EMBL" id="KAA0893428.1"/>
    </source>
</evidence>
<comment type="subcellular location">
    <subcellularLocation>
        <location evidence="1 8">Cytoplasm</location>
    </subcellularLocation>
</comment>
<comment type="catalytic activity">
    <reaction evidence="8 11">
        <text>L-proline + NADP(+) = (S)-1-pyrroline-5-carboxylate + NADPH + 2 H(+)</text>
        <dbReference type="Rhea" id="RHEA:14109"/>
        <dbReference type="ChEBI" id="CHEBI:15378"/>
        <dbReference type="ChEBI" id="CHEBI:17388"/>
        <dbReference type="ChEBI" id="CHEBI:57783"/>
        <dbReference type="ChEBI" id="CHEBI:58349"/>
        <dbReference type="ChEBI" id="CHEBI:60039"/>
        <dbReference type="EC" id="1.5.1.2"/>
    </reaction>
</comment>
<protein>
    <recommendedName>
        <fullName evidence="8 9">Pyrroline-5-carboxylate reductase</fullName>
        <shortName evidence="8">P5C reductase</shortName>
        <shortName evidence="8">P5CR</shortName>
        <ecNumber evidence="8 9">1.5.1.2</ecNumber>
    </recommendedName>
    <alternativeName>
        <fullName evidence="8">PCA reductase</fullName>
    </alternativeName>
</protein>
<keyword evidence="7 8" id="KW-0560">Oxidoreductase</keyword>
<keyword evidence="5 8" id="KW-0641">Proline biosynthesis</keyword>
<dbReference type="FunFam" id="1.10.3730.10:FF:000001">
    <property type="entry name" value="Pyrroline-5-carboxylate reductase"/>
    <property type="match status" value="1"/>
</dbReference>
<dbReference type="InterPro" id="IPR028939">
    <property type="entry name" value="P5C_Rdtase_cat_N"/>
</dbReference>
<evidence type="ECO:0000256" key="10">
    <source>
        <dbReference type="PIRSR" id="PIRSR000193-1"/>
    </source>
</evidence>
<evidence type="ECO:0000256" key="9">
    <source>
        <dbReference type="NCBIfam" id="TIGR00112"/>
    </source>
</evidence>
<dbReference type="Gene3D" id="1.10.3730.10">
    <property type="entry name" value="ProC C-terminal domain-like"/>
    <property type="match status" value="1"/>
</dbReference>
<feature type="domain" description="Pyrroline-5-carboxylate reductase catalytic N-terminal" evidence="12">
    <location>
        <begin position="6"/>
        <end position="100"/>
    </location>
</feature>
<dbReference type="InterPro" id="IPR029036">
    <property type="entry name" value="P5CR_dimer"/>
</dbReference>
<dbReference type="EMBL" id="SRSD01000003">
    <property type="protein sequence ID" value="KAA0893428.1"/>
    <property type="molecule type" value="Genomic_DNA"/>
</dbReference>
<dbReference type="HAMAP" id="MF_01925">
    <property type="entry name" value="P5C_reductase"/>
    <property type="match status" value="1"/>
</dbReference>
<dbReference type="RefSeq" id="WP_149306743.1">
    <property type="nucleotide sequence ID" value="NZ_SRSD01000003.1"/>
</dbReference>
<dbReference type="Pfam" id="PF03807">
    <property type="entry name" value="F420_oxidored"/>
    <property type="match status" value="1"/>
</dbReference>
<dbReference type="InterPro" id="IPR036291">
    <property type="entry name" value="NAD(P)-bd_dom_sf"/>
</dbReference>
<evidence type="ECO:0000256" key="3">
    <source>
        <dbReference type="ARBA" id="ARBA00022490"/>
    </source>
</evidence>
<keyword evidence="6 8" id="KW-0521">NADP</keyword>
<comment type="pathway">
    <text evidence="8 11">Amino-acid biosynthesis; L-proline biosynthesis; L-proline from L-glutamate 5-semialdehyde: step 1/1.</text>
</comment>
<comment type="catalytic activity">
    <reaction evidence="8">
        <text>L-proline + NAD(+) = (S)-1-pyrroline-5-carboxylate + NADH + 2 H(+)</text>
        <dbReference type="Rhea" id="RHEA:14105"/>
        <dbReference type="ChEBI" id="CHEBI:15378"/>
        <dbReference type="ChEBI" id="CHEBI:17388"/>
        <dbReference type="ChEBI" id="CHEBI:57540"/>
        <dbReference type="ChEBI" id="CHEBI:57945"/>
        <dbReference type="ChEBI" id="CHEBI:60039"/>
        <dbReference type="EC" id="1.5.1.2"/>
    </reaction>
</comment>
<feature type="binding site" evidence="10">
    <location>
        <begin position="10"/>
        <end position="15"/>
    </location>
    <ligand>
        <name>NADP(+)</name>
        <dbReference type="ChEBI" id="CHEBI:58349"/>
    </ligand>
</feature>
<dbReference type="PANTHER" id="PTHR11645">
    <property type="entry name" value="PYRROLINE-5-CARBOXYLATE REDUCTASE"/>
    <property type="match status" value="1"/>
</dbReference>
<dbReference type="OrthoDB" id="9805754at2"/>